<evidence type="ECO:0000256" key="1">
    <source>
        <dbReference type="ARBA" id="ARBA00004651"/>
    </source>
</evidence>
<evidence type="ECO:0000256" key="3">
    <source>
        <dbReference type="ARBA" id="ARBA00022475"/>
    </source>
</evidence>
<proteinExistence type="predicted"/>
<dbReference type="InterPro" id="IPR006419">
    <property type="entry name" value="NMN_transpt_PnuC"/>
</dbReference>
<keyword evidence="2" id="KW-0813">Transport</keyword>
<feature type="transmembrane region" description="Helical" evidence="7">
    <location>
        <begin position="6"/>
        <end position="24"/>
    </location>
</feature>
<feature type="transmembrane region" description="Helical" evidence="7">
    <location>
        <begin position="165"/>
        <end position="188"/>
    </location>
</feature>
<dbReference type="PANTHER" id="PTHR36122">
    <property type="entry name" value="NICOTINAMIDE RIBOSIDE TRANSPORTER PNUC"/>
    <property type="match status" value="1"/>
</dbReference>
<evidence type="ECO:0000256" key="7">
    <source>
        <dbReference type="SAM" id="Phobius"/>
    </source>
</evidence>
<dbReference type="NCBIfam" id="TIGR01528">
    <property type="entry name" value="NMN_trans_PnuC"/>
    <property type="match status" value="1"/>
</dbReference>
<feature type="transmembrane region" description="Helical" evidence="7">
    <location>
        <begin position="93"/>
        <end position="112"/>
    </location>
</feature>
<organism evidence="8">
    <name type="scientific">marine metagenome</name>
    <dbReference type="NCBI Taxonomy" id="408172"/>
    <lineage>
        <taxon>unclassified sequences</taxon>
        <taxon>metagenomes</taxon>
        <taxon>ecological metagenomes</taxon>
    </lineage>
</organism>
<keyword evidence="6 7" id="KW-0472">Membrane</keyword>
<feature type="transmembrane region" description="Helical" evidence="7">
    <location>
        <begin position="144"/>
        <end position="159"/>
    </location>
</feature>
<dbReference type="GO" id="GO:0005886">
    <property type="term" value="C:plasma membrane"/>
    <property type="evidence" value="ECO:0007669"/>
    <property type="project" value="UniProtKB-SubCell"/>
</dbReference>
<evidence type="ECO:0000256" key="4">
    <source>
        <dbReference type="ARBA" id="ARBA00022692"/>
    </source>
</evidence>
<evidence type="ECO:0000313" key="8">
    <source>
        <dbReference type="EMBL" id="SVB36524.1"/>
    </source>
</evidence>
<reference evidence="8" key="1">
    <citation type="submission" date="2018-05" db="EMBL/GenBank/DDBJ databases">
        <authorList>
            <person name="Lanie J.A."/>
            <person name="Ng W.-L."/>
            <person name="Kazmierczak K.M."/>
            <person name="Andrzejewski T.M."/>
            <person name="Davidsen T.M."/>
            <person name="Wayne K.J."/>
            <person name="Tettelin H."/>
            <person name="Glass J.I."/>
            <person name="Rusch D."/>
            <person name="Podicherti R."/>
            <person name="Tsui H.-C.T."/>
            <person name="Winkler M.E."/>
        </authorList>
    </citation>
    <scope>NUCLEOTIDE SEQUENCE</scope>
</reference>
<keyword evidence="5 7" id="KW-1133">Transmembrane helix</keyword>
<comment type="subcellular location">
    <subcellularLocation>
        <location evidence="1">Cell membrane</location>
        <topology evidence="1">Multi-pass membrane protein</topology>
    </subcellularLocation>
</comment>
<dbReference type="PANTHER" id="PTHR36122:SF2">
    <property type="entry name" value="NICOTINAMIDE RIBOSIDE TRANSPORTER PNUC"/>
    <property type="match status" value="1"/>
</dbReference>
<dbReference type="EMBL" id="UINC01038877">
    <property type="protein sequence ID" value="SVB36524.1"/>
    <property type="molecule type" value="Genomic_DNA"/>
</dbReference>
<name>A0A382DEW2_9ZZZZ</name>
<evidence type="ECO:0008006" key="9">
    <source>
        <dbReference type="Google" id="ProtNLM"/>
    </source>
</evidence>
<feature type="transmembrane region" description="Helical" evidence="7">
    <location>
        <begin position="31"/>
        <end position="47"/>
    </location>
</feature>
<gene>
    <name evidence="8" type="ORF">METZ01_LOCUS189378</name>
</gene>
<evidence type="ECO:0000256" key="2">
    <source>
        <dbReference type="ARBA" id="ARBA00022448"/>
    </source>
</evidence>
<accession>A0A382DEW2</accession>
<keyword evidence="4 7" id="KW-0812">Transmembrane</keyword>
<protein>
    <recommendedName>
        <fullName evidence="9">Nicotinamide riboside transporter PnuC</fullName>
    </recommendedName>
</protein>
<sequence>MSGQAASSSVIELLAVILAISYLLLAVKQQIWCWPAAFLSSLIYLYVFFEVQLYMESILQVYYAGMAVYGWQQWQKKENDQIKPIRTWPLKQHLISLVLILAGTYIAGRLLVQTDARLPYIDAFTTVASILTTYMVTQKILENWIYWLVIDLVSIFLYLDRALYFTALLFCIYIVIIGFGWLQWLTLWRASRPHNLNQ</sequence>
<evidence type="ECO:0000256" key="5">
    <source>
        <dbReference type="ARBA" id="ARBA00022989"/>
    </source>
</evidence>
<dbReference type="Pfam" id="PF04973">
    <property type="entry name" value="NMN_transporter"/>
    <property type="match status" value="1"/>
</dbReference>
<evidence type="ECO:0000256" key="6">
    <source>
        <dbReference type="ARBA" id="ARBA00023136"/>
    </source>
</evidence>
<keyword evidence="3" id="KW-1003">Cell membrane</keyword>
<dbReference type="AlphaFoldDB" id="A0A382DEW2"/>
<dbReference type="GO" id="GO:0034257">
    <property type="term" value="F:nicotinamide riboside transmembrane transporter activity"/>
    <property type="evidence" value="ECO:0007669"/>
    <property type="project" value="InterPro"/>
</dbReference>